<keyword evidence="4" id="KW-0029">Amino-acid transport</keyword>
<keyword evidence="2" id="KW-0813">Transport</keyword>
<evidence type="ECO:0000256" key="4">
    <source>
        <dbReference type="ARBA" id="ARBA00022970"/>
    </source>
</evidence>
<accession>A0ABT9RT60</accession>
<feature type="transmembrane region" description="Helical" evidence="7">
    <location>
        <begin position="195"/>
        <end position="218"/>
    </location>
</feature>
<dbReference type="EMBL" id="JAUSRE010000009">
    <property type="protein sequence ID" value="MDP9888425.1"/>
    <property type="molecule type" value="Genomic_DNA"/>
</dbReference>
<dbReference type="PANTHER" id="PTHR43495">
    <property type="entry name" value="GABA PERMEASE"/>
    <property type="match status" value="1"/>
</dbReference>
<evidence type="ECO:0000313" key="10">
    <source>
        <dbReference type="Proteomes" id="UP001226577"/>
    </source>
</evidence>
<feature type="transmembrane region" description="Helical" evidence="7">
    <location>
        <begin position="120"/>
        <end position="139"/>
    </location>
</feature>
<keyword evidence="6 7" id="KW-0472">Membrane</keyword>
<protein>
    <submittedName>
        <fullName evidence="9">L-asparagine transporter-like permease</fullName>
    </submittedName>
</protein>
<evidence type="ECO:0000313" key="9">
    <source>
        <dbReference type="EMBL" id="MDP9888425.1"/>
    </source>
</evidence>
<dbReference type="InterPro" id="IPR004841">
    <property type="entry name" value="AA-permease/SLC12A_dom"/>
</dbReference>
<reference evidence="9 10" key="1">
    <citation type="submission" date="2023-07" db="EMBL/GenBank/DDBJ databases">
        <title>Sorghum-associated microbial communities from plants grown in Nebraska, USA.</title>
        <authorList>
            <person name="Schachtman D."/>
        </authorList>
    </citation>
    <scope>NUCLEOTIDE SEQUENCE [LARGE SCALE GENOMIC DNA]</scope>
    <source>
        <strain evidence="9 10">CC222</strain>
    </source>
</reference>
<feature type="transmembrane region" description="Helical" evidence="7">
    <location>
        <begin position="34"/>
        <end position="54"/>
    </location>
</feature>
<evidence type="ECO:0000256" key="1">
    <source>
        <dbReference type="ARBA" id="ARBA00004141"/>
    </source>
</evidence>
<dbReference type="Pfam" id="PF00324">
    <property type="entry name" value="AA_permease"/>
    <property type="match status" value="1"/>
</dbReference>
<comment type="subcellular location">
    <subcellularLocation>
        <location evidence="1">Membrane</location>
        <topology evidence="1">Multi-pass membrane protein</topology>
    </subcellularLocation>
</comment>
<organism evidence="9 10">
    <name type="scientific">Pseudarthrobacter enclensis</name>
    <dbReference type="NCBI Taxonomy" id="993070"/>
    <lineage>
        <taxon>Bacteria</taxon>
        <taxon>Bacillati</taxon>
        <taxon>Actinomycetota</taxon>
        <taxon>Actinomycetes</taxon>
        <taxon>Micrococcales</taxon>
        <taxon>Micrococcaceae</taxon>
        <taxon>Pseudarthrobacter</taxon>
    </lineage>
</organism>
<feature type="transmembrane region" description="Helical" evidence="7">
    <location>
        <begin position="166"/>
        <end position="189"/>
    </location>
</feature>
<gene>
    <name evidence="9" type="ORF">J2X98_002013</name>
</gene>
<feature type="transmembrane region" description="Helical" evidence="7">
    <location>
        <begin position="75"/>
        <end position="100"/>
    </location>
</feature>
<name>A0ABT9RT60_9MICC</name>
<sequence length="308" mass="33023">MIGTYFVIFGTPVSGQQVGISLLSDNGGIFPNGLLPMIILMQGVLFAYASIELVGTAAGETENPEKIMPKAINSVVFRIAVFYVGSVILLALLLPFTSYQKGVSPFVTFFGSIGVQGVDVIMNLVVLTAALSSLNAGLYSTGRILRSMSVNGSAPKFASRMNKAGVPYGGIAITAVVSLLGVPLNYLVPADAFEIVLNIASVGIIMTWATIVLCQIQLKRWADKGWVERPSFRMFGAPYTGYLSLLFLIGVLVMVFIDSPLTMLVTAIASILMVIGWYACRHRIREIAETREGFTGKAPVIANRTPIS</sequence>
<dbReference type="Proteomes" id="UP001226577">
    <property type="component" value="Unassembled WGS sequence"/>
</dbReference>
<evidence type="ECO:0000259" key="8">
    <source>
        <dbReference type="Pfam" id="PF00324"/>
    </source>
</evidence>
<evidence type="ECO:0000256" key="3">
    <source>
        <dbReference type="ARBA" id="ARBA00022692"/>
    </source>
</evidence>
<proteinExistence type="predicted"/>
<dbReference type="PANTHER" id="PTHR43495:SF1">
    <property type="entry name" value="L-ASPARAGINE PERMEASE"/>
    <property type="match status" value="1"/>
</dbReference>
<keyword evidence="3 7" id="KW-0812">Transmembrane</keyword>
<feature type="transmembrane region" description="Helical" evidence="7">
    <location>
        <begin position="239"/>
        <end position="257"/>
    </location>
</feature>
<dbReference type="Gene3D" id="1.20.1740.10">
    <property type="entry name" value="Amino acid/polyamine transporter I"/>
    <property type="match status" value="1"/>
</dbReference>
<evidence type="ECO:0000256" key="2">
    <source>
        <dbReference type="ARBA" id="ARBA00022448"/>
    </source>
</evidence>
<evidence type="ECO:0000256" key="7">
    <source>
        <dbReference type="SAM" id="Phobius"/>
    </source>
</evidence>
<evidence type="ECO:0000256" key="5">
    <source>
        <dbReference type="ARBA" id="ARBA00022989"/>
    </source>
</evidence>
<keyword evidence="10" id="KW-1185">Reference proteome</keyword>
<feature type="transmembrane region" description="Helical" evidence="7">
    <location>
        <begin position="263"/>
        <end position="280"/>
    </location>
</feature>
<keyword evidence="5 7" id="KW-1133">Transmembrane helix</keyword>
<comment type="caution">
    <text evidence="9">The sequence shown here is derived from an EMBL/GenBank/DDBJ whole genome shotgun (WGS) entry which is preliminary data.</text>
</comment>
<feature type="domain" description="Amino acid permease/ SLC12A" evidence="8">
    <location>
        <begin position="4"/>
        <end position="265"/>
    </location>
</feature>
<evidence type="ECO:0000256" key="6">
    <source>
        <dbReference type="ARBA" id="ARBA00023136"/>
    </source>
</evidence>